<dbReference type="Proteomes" id="UP000824014">
    <property type="component" value="Unassembled WGS sequence"/>
</dbReference>
<gene>
    <name evidence="1" type="ORF">H9816_00670</name>
</gene>
<organism evidence="1 2">
    <name type="scientific">Candidatus Tidjanibacter faecipullorum</name>
    <dbReference type="NCBI Taxonomy" id="2838766"/>
    <lineage>
        <taxon>Bacteria</taxon>
        <taxon>Pseudomonadati</taxon>
        <taxon>Bacteroidota</taxon>
        <taxon>Bacteroidia</taxon>
        <taxon>Bacteroidales</taxon>
        <taxon>Rikenellaceae</taxon>
        <taxon>Tidjanibacter</taxon>
    </lineage>
</organism>
<proteinExistence type="predicted"/>
<reference evidence="1" key="2">
    <citation type="submission" date="2021-04" db="EMBL/GenBank/DDBJ databases">
        <authorList>
            <person name="Gilroy R."/>
        </authorList>
    </citation>
    <scope>NUCLEOTIDE SEQUENCE</scope>
    <source>
        <strain evidence="1">ChiHjej11B10-19426</strain>
    </source>
</reference>
<protein>
    <submittedName>
        <fullName evidence="1">Uncharacterized protein</fullName>
    </submittedName>
</protein>
<comment type="caution">
    <text evidence="1">The sequence shown here is derived from an EMBL/GenBank/DDBJ whole genome shotgun (WGS) entry which is preliminary data.</text>
</comment>
<dbReference type="AlphaFoldDB" id="A0A9D2ILC3"/>
<evidence type="ECO:0000313" key="1">
    <source>
        <dbReference type="EMBL" id="HIZ14417.1"/>
    </source>
</evidence>
<evidence type="ECO:0000313" key="2">
    <source>
        <dbReference type="Proteomes" id="UP000824014"/>
    </source>
</evidence>
<name>A0A9D2ILC3_9BACT</name>
<dbReference type="Gene3D" id="3.90.226.10">
    <property type="entry name" value="2-enoyl-CoA Hydratase, Chain A, domain 1"/>
    <property type="match status" value="1"/>
</dbReference>
<reference evidence="1" key="1">
    <citation type="journal article" date="2021" name="PeerJ">
        <title>Extensive microbial diversity within the chicken gut microbiome revealed by metagenomics and culture.</title>
        <authorList>
            <person name="Gilroy R."/>
            <person name="Ravi A."/>
            <person name="Getino M."/>
            <person name="Pursley I."/>
            <person name="Horton D.L."/>
            <person name="Alikhan N.F."/>
            <person name="Baker D."/>
            <person name="Gharbi K."/>
            <person name="Hall N."/>
            <person name="Watson M."/>
            <person name="Adriaenssens E.M."/>
            <person name="Foster-Nyarko E."/>
            <person name="Jarju S."/>
            <person name="Secka A."/>
            <person name="Antonio M."/>
            <person name="Oren A."/>
            <person name="Chaudhuri R.R."/>
            <person name="La Ragione R."/>
            <person name="Hildebrand F."/>
            <person name="Pallen M.J."/>
        </authorList>
    </citation>
    <scope>NUCLEOTIDE SEQUENCE</scope>
    <source>
        <strain evidence="1">ChiHjej11B10-19426</strain>
    </source>
</reference>
<dbReference type="EMBL" id="DXCC01000003">
    <property type="protein sequence ID" value="HIZ14417.1"/>
    <property type="molecule type" value="Genomic_DNA"/>
</dbReference>
<sequence length="130" mass="13599">MTLEVDGNVSVAPLPGGHQTSISGLGIYYPDDSKTQRCGVRIDHPVFPTPEGVLAGRDEVLERALQPASAQFPDGRPFAAAPDGSGAAATVSPPAIRITFSTGPISPKTATIAPIPQATRPYFPRRPRLA</sequence>
<accession>A0A9D2ILC3</accession>